<keyword evidence="2 4" id="KW-0378">Hydrolase</keyword>
<name>A0A423WJZ2_9PEZI</name>
<comment type="similarity">
    <text evidence="4">Belongs to the PP2C family.</text>
</comment>
<evidence type="ECO:0000256" key="4">
    <source>
        <dbReference type="RuleBase" id="RU003465"/>
    </source>
</evidence>
<dbReference type="EMBL" id="LKEA01000015">
    <property type="protein sequence ID" value="ROW03755.1"/>
    <property type="molecule type" value="Genomic_DNA"/>
</dbReference>
<dbReference type="PROSITE" id="PS51746">
    <property type="entry name" value="PPM_2"/>
    <property type="match status" value="1"/>
</dbReference>
<dbReference type="SMART" id="SM00332">
    <property type="entry name" value="PP2Cc"/>
    <property type="match status" value="1"/>
</dbReference>
<evidence type="ECO:0000259" key="6">
    <source>
        <dbReference type="PROSITE" id="PS51746"/>
    </source>
</evidence>
<comment type="caution">
    <text evidence="7">The sequence shown here is derived from an EMBL/GenBank/DDBJ whole genome shotgun (WGS) entry which is preliminary data.</text>
</comment>
<dbReference type="SUPFAM" id="SSF81606">
    <property type="entry name" value="PP2C-like"/>
    <property type="match status" value="1"/>
</dbReference>
<feature type="region of interest" description="Disordered" evidence="5">
    <location>
        <begin position="413"/>
        <end position="445"/>
    </location>
</feature>
<dbReference type="Proteomes" id="UP000283895">
    <property type="component" value="Unassembled WGS sequence"/>
</dbReference>
<dbReference type="Gene3D" id="3.60.40.10">
    <property type="entry name" value="PPM-type phosphatase domain"/>
    <property type="match status" value="2"/>
</dbReference>
<evidence type="ECO:0000313" key="7">
    <source>
        <dbReference type="EMBL" id="ROW03755.1"/>
    </source>
</evidence>
<keyword evidence="1" id="KW-0479">Metal-binding</keyword>
<dbReference type="STRING" id="356882.A0A423WJZ2"/>
<feature type="region of interest" description="Disordered" evidence="5">
    <location>
        <begin position="111"/>
        <end position="151"/>
    </location>
</feature>
<keyword evidence="8" id="KW-1185">Reference proteome</keyword>
<dbReference type="CDD" id="cd00143">
    <property type="entry name" value="PP2Cc"/>
    <property type="match status" value="1"/>
</dbReference>
<gene>
    <name evidence="7" type="ORF">VMCG_05415</name>
</gene>
<dbReference type="PANTHER" id="PTHR13832">
    <property type="entry name" value="PROTEIN PHOSPHATASE 2C"/>
    <property type="match status" value="1"/>
</dbReference>
<organism evidence="7 8">
    <name type="scientific">Cytospora schulzeri</name>
    <dbReference type="NCBI Taxonomy" id="448051"/>
    <lineage>
        <taxon>Eukaryota</taxon>
        <taxon>Fungi</taxon>
        <taxon>Dikarya</taxon>
        <taxon>Ascomycota</taxon>
        <taxon>Pezizomycotina</taxon>
        <taxon>Sordariomycetes</taxon>
        <taxon>Sordariomycetidae</taxon>
        <taxon>Diaporthales</taxon>
        <taxon>Cytosporaceae</taxon>
        <taxon>Cytospora</taxon>
    </lineage>
</organism>
<proteinExistence type="inferred from homology"/>
<feature type="region of interest" description="Disordered" evidence="5">
    <location>
        <begin position="636"/>
        <end position="663"/>
    </location>
</feature>
<dbReference type="PANTHER" id="PTHR13832:SF589">
    <property type="entry name" value="[PYRUVATE DEHYDROGENASE [ACETYL-TRANSFERRING]]-PHOSPHATASE 2, MITOCHONDRIAL"/>
    <property type="match status" value="1"/>
</dbReference>
<evidence type="ECO:0000313" key="8">
    <source>
        <dbReference type="Proteomes" id="UP000283895"/>
    </source>
</evidence>
<dbReference type="AlphaFoldDB" id="A0A423WJZ2"/>
<dbReference type="Pfam" id="PF00481">
    <property type="entry name" value="PP2C"/>
    <property type="match status" value="1"/>
</dbReference>
<dbReference type="GO" id="GO:0046872">
    <property type="term" value="F:metal ion binding"/>
    <property type="evidence" value="ECO:0007669"/>
    <property type="project" value="UniProtKB-KW"/>
</dbReference>
<dbReference type="InterPro" id="IPR036457">
    <property type="entry name" value="PPM-type-like_dom_sf"/>
</dbReference>
<dbReference type="InterPro" id="IPR000222">
    <property type="entry name" value="PP2C_BS"/>
</dbReference>
<evidence type="ECO:0000256" key="5">
    <source>
        <dbReference type="SAM" id="MobiDB-lite"/>
    </source>
</evidence>
<reference evidence="7 8" key="1">
    <citation type="submission" date="2015-09" db="EMBL/GenBank/DDBJ databases">
        <title>Host preference determinants of Valsa canker pathogens revealed by comparative genomics.</title>
        <authorList>
            <person name="Yin Z."/>
            <person name="Huang L."/>
        </authorList>
    </citation>
    <scope>NUCLEOTIDE SEQUENCE [LARGE SCALE GENOMIC DNA]</scope>
    <source>
        <strain evidence="7 8">03-1</strain>
    </source>
</reference>
<accession>A0A423WJZ2</accession>
<evidence type="ECO:0000256" key="1">
    <source>
        <dbReference type="ARBA" id="ARBA00022723"/>
    </source>
</evidence>
<feature type="domain" description="PPM-type phosphatase" evidence="6">
    <location>
        <begin position="186"/>
        <end position="628"/>
    </location>
</feature>
<feature type="compositionally biased region" description="Basic and acidic residues" evidence="5">
    <location>
        <begin position="645"/>
        <end position="663"/>
    </location>
</feature>
<keyword evidence="3 4" id="KW-0904">Protein phosphatase</keyword>
<dbReference type="OrthoDB" id="416093at2759"/>
<dbReference type="PROSITE" id="PS01032">
    <property type="entry name" value="PPM_1"/>
    <property type="match status" value="1"/>
</dbReference>
<protein>
    <recommendedName>
        <fullName evidence="6">PPM-type phosphatase domain-containing protein</fullName>
    </recommendedName>
</protein>
<evidence type="ECO:0000256" key="2">
    <source>
        <dbReference type="ARBA" id="ARBA00022801"/>
    </source>
</evidence>
<dbReference type="InterPro" id="IPR015655">
    <property type="entry name" value="PP2C"/>
</dbReference>
<dbReference type="InterPro" id="IPR001932">
    <property type="entry name" value="PPM-type_phosphatase-like_dom"/>
</dbReference>
<sequence length="663" mass="72113">MVRPPSSVALRPRAHPPTGSVEETAVLLEAFMGFVATFFHNADPAMARTAPSLARSRNPSRRLFHTHRQLAMDRTATTSTSLGASYQQMSKAHPPRVRGFHNYFVTHLPSSSLHPDSKTPVGPHHKLPRDASTPHIPGPGSSTPASPPNMPSRDLTVVRIPLRSAKHHFGTFTSRGSRSYNEDTDQAGTIDIPAFAKRAPMSLVRSERRNNTGEATTADSSFGDPQIFYFGVFDGHGGTQCADFLKDELHGYIEEAANQFELKSSLRKKHKLPKGLTDKVATPEKLMPATGPDHEAFDSLEFKSAKEVKERMKDTHIAQGKLPTATGEEPLLVKADVPKAIRLEKALLNEYKSTIGGYFKRFKPALFDLDTSEEATPIEPTSQPSTPKVSIESILTYAFLRADLDFVLAQARKPDPDDPYVSDNLPLNKDEVLGSSPHTPPSGDVIGGSTRFKGGSTASIALISTPTPAPFWHPAAHSTVVVAHVGDTRILLCETATGLALPLTSDHHPSSPTESRRLARFAEFTSVTDSFGEERISGLANSRSFGDMQSKRMGVSAEPELTRLDLGPAQYSFLVLMSDGVSGTLSDQEIVDVIKEAKTPEQGAKSVVEYANEVSHNGDNATCHVVRLGGWERRSEGGLGSLGTKEMRDARRAEALDPRRGRR</sequence>
<dbReference type="GO" id="GO:0004722">
    <property type="term" value="F:protein serine/threonine phosphatase activity"/>
    <property type="evidence" value="ECO:0007669"/>
    <property type="project" value="InterPro"/>
</dbReference>
<evidence type="ECO:0000256" key="3">
    <source>
        <dbReference type="ARBA" id="ARBA00022912"/>
    </source>
</evidence>